<organism evidence="4 5">
    <name type="scientific">Phascolarctobacterium succinatutens YIT 12067</name>
    <dbReference type="NCBI Taxonomy" id="626939"/>
    <lineage>
        <taxon>Bacteria</taxon>
        <taxon>Bacillati</taxon>
        <taxon>Bacillota</taxon>
        <taxon>Negativicutes</taxon>
        <taxon>Acidaminococcales</taxon>
        <taxon>Acidaminococcaceae</taxon>
        <taxon>Phascolarctobacterium</taxon>
    </lineage>
</organism>
<dbReference type="AlphaFoldDB" id="E8LE56"/>
<dbReference type="eggNOG" id="COG3203">
    <property type="taxonomic scope" value="Bacteria"/>
</dbReference>
<dbReference type="EMBL" id="AEVN01000045">
    <property type="protein sequence ID" value="EFY04874.1"/>
    <property type="molecule type" value="Genomic_DNA"/>
</dbReference>
<dbReference type="InterPro" id="IPR051465">
    <property type="entry name" value="Cell_Envelope_Struct_Comp"/>
</dbReference>
<dbReference type="SUPFAM" id="SSF56935">
    <property type="entry name" value="Porins"/>
    <property type="match status" value="1"/>
</dbReference>
<reference evidence="4 5" key="1">
    <citation type="submission" date="2011-01" db="EMBL/GenBank/DDBJ databases">
        <authorList>
            <person name="Weinstock G."/>
            <person name="Sodergren E."/>
            <person name="Clifton S."/>
            <person name="Fulton L."/>
            <person name="Fulton B."/>
            <person name="Courtney L."/>
            <person name="Fronick C."/>
            <person name="Harrison M."/>
            <person name="Strong C."/>
            <person name="Farmer C."/>
            <person name="Delahaunty K."/>
            <person name="Markovic C."/>
            <person name="Hall O."/>
            <person name="Minx P."/>
            <person name="Tomlinson C."/>
            <person name="Mitreva M."/>
            <person name="Hou S."/>
            <person name="Chen J."/>
            <person name="Wollam A."/>
            <person name="Pepin K.H."/>
            <person name="Johnson M."/>
            <person name="Bhonagiri V."/>
            <person name="Zhang X."/>
            <person name="Suruliraj S."/>
            <person name="Warren W."/>
            <person name="Chinwalla A."/>
            <person name="Mardis E.R."/>
            <person name="Wilson R.K."/>
        </authorList>
    </citation>
    <scope>NUCLEOTIDE SEQUENCE [LARGE SCALE GENOMIC DNA]</scope>
    <source>
        <strain evidence="4 5">YIT 12067</strain>
    </source>
</reference>
<proteinExistence type="predicted"/>
<comment type="caution">
    <text evidence="4">The sequence shown here is derived from an EMBL/GenBank/DDBJ whole genome shotgun (WGS) entry which is preliminary data.</text>
</comment>
<protein>
    <recommendedName>
        <fullName evidence="3">SLH domain-containing protein</fullName>
    </recommendedName>
</protein>
<evidence type="ECO:0000313" key="4">
    <source>
        <dbReference type="EMBL" id="EFY04874.1"/>
    </source>
</evidence>
<name>E8LE56_9FIRM</name>
<dbReference type="OrthoDB" id="5845122at2"/>
<dbReference type="RefSeq" id="WP_009145491.1">
    <property type="nucleotide sequence ID" value="NZ_GL830884.1"/>
</dbReference>
<keyword evidence="1" id="KW-0175">Coiled coil</keyword>
<dbReference type="PROSITE" id="PS51272">
    <property type="entry name" value="SLH"/>
    <property type="match status" value="1"/>
</dbReference>
<evidence type="ECO:0000313" key="5">
    <source>
        <dbReference type="Proteomes" id="UP000004923"/>
    </source>
</evidence>
<dbReference type="HOGENOM" id="CLU_036587_1_0_9"/>
<feature type="coiled-coil region" evidence="1">
    <location>
        <begin position="84"/>
        <end position="111"/>
    </location>
</feature>
<dbReference type="PANTHER" id="PTHR43308">
    <property type="entry name" value="OUTER MEMBRANE PROTEIN ALPHA-RELATED"/>
    <property type="match status" value="1"/>
</dbReference>
<accession>E8LE56</accession>
<dbReference type="PANTHER" id="PTHR43308:SF1">
    <property type="entry name" value="OUTER MEMBRANE PROTEIN ALPHA"/>
    <property type="match status" value="1"/>
</dbReference>
<dbReference type="InterPro" id="IPR001119">
    <property type="entry name" value="SLH_dom"/>
</dbReference>
<feature type="domain" description="SLH" evidence="3">
    <location>
        <begin position="21"/>
        <end position="84"/>
    </location>
</feature>
<feature type="chain" id="PRO_5003226931" description="SLH domain-containing protein" evidence="2">
    <location>
        <begin position="22"/>
        <end position="464"/>
    </location>
</feature>
<evidence type="ECO:0000259" key="3">
    <source>
        <dbReference type="PROSITE" id="PS51272"/>
    </source>
</evidence>
<dbReference type="Proteomes" id="UP000004923">
    <property type="component" value="Unassembled WGS sequence"/>
</dbReference>
<evidence type="ECO:0000256" key="1">
    <source>
        <dbReference type="SAM" id="Coils"/>
    </source>
</evidence>
<dbReference type="Pfam" id="PF00395">
    <property type="entry name" value="SLH"/>
    <property type="match status" value="1"/>
</dbReference>
<keyword evidence="5" id="KW-1185">Reference proteome</keyword>
<keyword evidence="2" id="KW-0732">Signal</keyword>
<evidence type="ECO:0000256" key="2">
    <source>
        <dbReference type="SAM" id="SignalP"/>
    </source>
</evidence>
<feature type="signal peptide" evidence="2">
    <location>
        <begin position="1"/>
        <end position="21"/>
    </location>
</feature>
<sequence>MKKSLVLAMAMALGVTASAYAANPFSDVPAGHWAYDSISKLAAAGVIDGYGDGTFGGDKLMTRYEMAQIVAKAMAKGANVDKLAAEFADELDNLGVRVANLEKKADNVKITGEVRFRYVNQDGAMAKADHGEYYEVWGNKSNHTADIRSRIWINGMINDDWTYTGMLQNVQNLNNNTGDENTSFQRAYVDGKLGGMAVRAGRYNLVIADGNIYDTRADGLELSYGNKLKLKGFAGKATDDITVVPVTITTYDDKVFTGDVTNGGKYWGLAVEGELAKGLKATAGYTQFKDMGTGFAESLDAPPVFYGKTDIDNGIWHAGLSYDIGHFNLSAMYLKGDLSADKYNNIGNIDISKAIDQYLDDDGYVIGLSYKGAKAEDAGSWGAWAKYYDQGAQTYVAHTTDANTFGMTGFKGFGVGANYTLAKNIVANVAYYNTESKLAKALGVADYIDRSKDHRFWTDVTFTF</sequence>
<gene>
    <name evidence="4" type="ORF">HMPREF9443_01126</name>
</gene>